<name>A0A8J6T4D4_9DELT</name>
<evidence type="ECO:0000313" key="5">
    <source>
        <dbReference type="Proteomes" id="UP000650524"/>
    </source>
</evidence>
<dbReference type="InterPro" id="IPR029039">
    <property type="entry name" value="Flavoprotein-like_sf"/>
</dbReference>
<dbReference type="GO" id="GO:0016491">
    <property type="term" value="F:oxidoreductase activity"/>
    <property type="evidence" value="ECO:0007669"/>
    <property type="project" value="InterPro"/>
</dbReference>
<evidence type="ECO:0000313" key="4">
    <source>
        <dbReference type="EMBL" id="MBC8178775.1"/>
    </source>
</evidence>
<dbReference type="SUPFAM" id="SSF52218">
    <property type="entry name" value="Flavoproteins"/>
    <property type="match status" value="1"/>
</dbReference>
<evidence type="ECO:0000259" key="3">
    <source>
        <dbReference type="Pfam" id="PF03358"/>
    </source>
</evidence>
<feature type="non-terminal residue" evidence="4">
    <location>
        <position position="239"/>
    </location>
</feature>
<feature type="domain" description="NADPH-dependent FMN reductase-like" evidence="3">
    <location>
        <begin position="3"/>
        <end position="194"/>
    </location>
</feature>
<dbReference type="InterPro" id="IPR005025">
    <property type="entry name" value="FMN_Rdtase-like_dom"/>
</dbReference>
<dbReference type="PANTHER" id="PTHR43278:SF1">
    <property type="entry name" value="IRON-SULFUR FLAVOPROTEIN MJ1083"/>
    <property type="match status" value="1"/>
</dbReference>
<dbReference type="Pfam" id="PF03358">
    <property type="entry name" value="FMN_red"/>
    <property type="match status" value="1"/>
</dbReference>
<sequence>MSKILGIKSSLRERRGHALYDSISGVMLQGVLEKIKRISGFTTETINLAQLNLQPCRGCFSDMETRCHFLCDCYDDDFKMIAKKVMEADGVIFSTPTYMFGMSSVLKRFFERWISFKAPLIPEEEATKSLDECFELLDKLENGTLNASNPLQGKVGGVVVAGSELGQDNVAKEIMLILNLYGFILPPQCFIYHTGHSMQSLEDVRESFNKNQWLLMATENLARSMVQMIRLTAGQSWPQ</sequence>
<dbReference type="Gene3D" id="3.40.50.360">
    <property type="match status" value="1"/>
</dbReference>
<gene>
    <name evidence="4" type="ORF">H8E19_15325</name>
</gene>
<evidence type="ECO:0000256" key="2">
    <source>
        <dbReference type="ARBA" id="ARBA00022643"/>
    </source>
</evidence>
<proteinExistence type="predicted"/>
<organism evidence="4 5">
    <name type="scientific">Candidatus Desulfacyla euxinica</name>
    <dbReference type="NCBI Taxonomy" id="2841693"/>
    <lineage>
        <taxon>Bacteria</taxon>
        <taxon>Deltaproteobacteria</taxon>
        <taxon>Candidatus Desulfacyla</taxon>
    </lineage>
</organism>
<evidence type="ECO:0000256" key="1">
    <source>
        <dbReference type="ARBA" id="ARBA00022630"/>
    </source>
</evidence>
<dbReference type="Proteomes" id="UP000650524">
    <property type="component" value="Unassembled WGS sequence"/>
</dbReference>
<dbReference type="InterPro" id="IPR051796">
    <property type="entry name" value="ISF_SsuE-like"/>
</dbReference>
<dbReference type="AlphaFoldDB" id="A0A8J6T4D4"/>
<comment type="caution">
    <text evidence="4">The sequence shown here is derived from an EMBL/GenBank/DDBJ whole genome shotgun (WGS) entry which is preliminary data.</text>
</comment>
<keyword evidence="2" id="KW-0288">FMN</keyword>
<reference evidence="4 5" key="1">
    <citation type="submission" date="2020-08" db="EMBL/GenBank/DDBJ databases">
        <title>Bridging the membrane lipid divide: bacteria of the FCB group superphylum have the potential to synthesize archaeal ether lipids.</title>
        <authorList>
            <person name="Villanueva L."/>
            <person name="Von Meijenfeldt F.A.B."/>
            <person name="Westbye A.B."/>
            <person name="Yadav S."/>
            <person name="Hopmans E.C."/>
            <person name="Dutilh B.E."/>
            <person name="Sinninghe Damste J.S."/>
        </authorList>
    </citation>
    <scope>NUCLEOTIDE SEQUENCE [LARGE SCALE GENOMIC DNA]</scope>
    <source>
        <strain evidence="4">NIOZ-UU27</strain>
    </source>
</reference>
<keyword evidence="1" id="KW-0285">Flavoprotein</keyword>
<protein>
    <submittedName>
        <fullName evidence="4">Flavodoxin family protein</fullName>
    </submittedName>
</protein>
<dbReference type="PANTHER" id="PTHR43278">
    <property type="entry name" value="NAD(P)H-DEPENDENT FMN-CONTAINING OXIDOREDUCTASE YWQN-RELATED"/>
    <property type="match status" value="1"/>
</dbReference>
<accession>A0A8J6T4D4</accession>
<dbReference type="EMBL" id="JACNJD010000312">
    <property type="protein sequence ID" value="MBC8178775.1"/>
    <property type="molecule type" value="Genomic_DNA"/>
</dbReference>